<keyword evidence="3" id="KW-0547">Nucleotide-binding</keyword>
<evidence type="ECO:0000259" key="8">
    <source>
        <dbReference type="PROSITE" id="PS50893"/>
    </source>
</evidence>
<keyword evidence="4 10" id="KW-0067">ATP-binding</keyword>
<dbReference type="InterPro" id="IPR003593">
    <property type="entry name" value="AAA+_ATPase"/>
</dbReference>
<evidence type="ECO:0000256" key="7">
    <source>
        <dbReference type="SAM" id="Phobius"/>
    </source>
</evidence>
<name>A0ABU0JXG1_HATLI</name>
<feature type="transmembrane region" description="Helical" evidence="7">
    <location>
        <begin position="240"/>
        <end position="260"/>
    </location>
</feature>
<dbReference type="InterPro" id="IPR036640">
    <property type="entry name" value="ABC1_TM_sf"/>
</dbReference>
<accession>A0ABU0JXG1</accession>
<evidence type="ECO:0000256" key="3">
    <source>
        <dbReference type="ARBA" id="ARBA00022741"/>
    </source>
</evidence>
<evidence type="ECO:0000313" key="10">
    <source>
        <dbReference type="EMBL" id="MDQ0480941.1"/>
    </source>
</evidence>
<dbReference type="InterPro" id="IPR027417">
    <property type="entry name" value="P-loop_NTPase"/>
</dbReference>
<feature type="transmembrane region" description="Helical" evidence="7">
    <location>
        <begin position="16"/>
        <end position="38"/>
    </location>
</feature>
<evidence type="ECO:0000256" key="2">
    <source>
        <dbReference type="ARBA" id="ARBA00022692"/>
    </source>
</evidence>
<feature type="transmembrane region" description="Helical" evidence="7">
    <location>
        <begin position="156"/>
        <end position="176"/>
    </location>
</feature>
<dbReference type="InterPro" id="IPR011527">
    <property type="entry name" value="ABC1_TM_dom"/>
</dbReference>
<evidence type="ECO:0000259" key="9">
    <source>
        <dbReference type="PROSITE" id="PS50929"/>
    </source>
</evidence>
<dbReference type="InterPro" id="IPR003439">
    <property type="entry name" value="ABC_transporter-like_ATP-bd"/>
</dbReference>
<dbReference type="PROSITE" id="PS50893">
    <property type="entry name" value="ABC_TRANSPORTER_2"/>
    <property type="match status" value="1"/>
</dbReference>
<dbReference type="Gene3D" id="1.20.1560.10">
    <property type="entry name" value="ABC transporter type 1, transmembrane domain"/>
    <property type="match status" value="1"/>
</dbReference>
<feature type="domain" description="ABC transporter" evidence="8">
    <location>
        <begin position="331"/>
        <end position="535"/>
    </location>
</feature>
<dbReference type="SUPFAM" id="SSF52540">
    <property type="entry name" value="P-loop containing nucleoside triphosphate hydrolases"/>
    <property type="match status" value="1"/>
</dbReference>
<feature type="transmembrane region" description="Helical" evidence="7">
    <location>
        <begin position="58"/>
        <end position="75"/>
    </location>
</feature>
<dbReference type="RefSeq" id="WP_307357270.1">
    <property type="nucleotide sequence ID" value="NZ_BAAACJ010000062.1"/>
</dbReference>
<proteinExistence type="predicted"/>
<sequence>MNIFKFIKKYLKNYKIYIILFCMFSTIIKFTSFFIPYILGKFIDSMILNKSVDMVLNYSKGIILIAFIELVSIYSREMIGIKLSSQLSFNIIDSIVEHLKRLPIDYFRDLDTVYLNQRINQDVGLIVKFVTNSTVELFLQLACVIILIFFTYNINLWFSVSIIIILIINFIIYTVFKKIIYKNGYELQESQNKFFSKVNDQFSIIKSIKRHSWFKKLNNEIKENFSSFYKNAIRYTKITSLYNAIGNLFKYVCIVFLVMYGGRQIINNKMSIGDFIILNSYFLMLLEWVRFILSFGEQYQSSIVAYDRIMDIINIKEEHNGQKFIESIDSICIKDLTFNYGKNFIVKNFNFMFEKGNVYCIEGQNGKGKSTLIDLITGLRYDYKGEIYYNHINIKDLNIYDIRRKLMGIVEQEPNLAKDSIVNNLVYDLEGYEDKKLHSLCDSMNISKFISNKNEDNLNTNFSNISGGEKQKIAEIRAILKNPEVLILDEPISALDQESIIVLKSILNDIKKDCIIIIITHNDMILDIVDKVIKL</sequence>
<dbReference type="PROSITE" id="PS50929">
    <property type="entry name" value="ABC_TM1F"/>
    <property type="match status" value="1"/>
</dbReference>
<protein>
    <submittedName>
        <fullName evidence="10">ATP-binding cassette subfamily C protein</fullName>
    </submittedName>
</protein>
<dbReference type="EMBL" id="JAUSWN010000035">
    <property type="protein sequence ID" value="MDQ0480941.1"/>
    <property type="molecule type" value="Genomic_DNA"/>
</dbReference>
<evidence type="ECO:0000256" key="5">
    <source>
        <dbReference type="ARBA" id="ARBA00022989"/>
    </source>
</evidence>
<dbReference type="Proteomes" id="UP001224418">
    <property type="component" value="Unassembled WGS sequence"/>
</dbReference>
<dbReference type="PANTHER" id="PTHR43394">
    <property type="entry name" value="ATP-DEPENDENT PERMEASE MDL1, MITOCHONDRIAL"/>
    <property type="match status" value="1"/>
</dbReference>
<evidence type="ECO:0000256" key="1">
    <source>
        <dbReference type="ARBA" id="ARBA00004651"/>
    </source>
</evidence>
<keyword evidence="11" id="KW-1185">Reference proteome</keyword>
<reference evidence="10 11" key="1">
    <citation type="submission" date="2023-07" db="EMBL/GenBank/DDBJ databases">
        <title>Genomic Encyclopedia of Type Strains, Phase IV (KMG-IV): sequencing the most valuable type-strain genomes for metagenomic binning, comparative biology and taxonomic classification.</title>
        <authorList>
            <person name="Goeker M."/>
        </authorList>
    </citation>
    <scope>NUCLEOTIDE SEQUENCE [LARGE SCALE GENOMIC DNA]</scope>
    <source>
        <strain evidence="10 11">DSM 1400</strain>
    </source>
</reference>
<feature type="domain" description="ABC transmembrane type-1" evidence="9">
    <location>
        <begin position="19"/>
        <end position="301"/>
    </location>
</feature>
<dbReference type="SMART" id="SM00382">
    <property type="entry name" value="AAA"/>
    <property type="match status" value="1"/>
</dbReference>
<gene>
    <name evidence="10" type="ORF">QOZ93_002692</name>
</gene>
<comment type="subcellular location">
    <subcellularLocation>
        <location evidence="1">Cell membrane</location>
        <topology evidence="1">Multi-pass membrane protein</topology>
    </subcellularLocation>
</comment>
<feature type="transmembrane region" description="Helical" evidence="7">
    <location>
        <begin position="125"/>
        <end position="150"/>
    </location>
</feature>
<dbReference type="GO" id="GO:0005524">
    <property type="term" value="F:ATP binding"/>
    <property type="evidence" value="ECO:0007669"/>
    <property type="project" value="UniProtKB-KW"/>
</dbReference>
<comment type="caution">
    <text evidence="10">The sequence shown here is derived from an EMBL/GenBank/DDBJ whole genome shotgun (WGS) entry which is preliminary data.</text>
</comment>
<dbReference type="PANTHER" id="PTHR43394:SF1">
    <property type="entry name" value="ATP-BINDING CASSETTE SUB-FAMILY B MEMBER 10, MITOCHONDRIAL"/>
    <property type="match status" value="1"/>
</dbReference>
<evidence type="ECO:0000256" key="6">
    <source>
        <dbReference type="ARBA" id="ARBA00023136"/>
    </source>
</evidence>
<organism evidence="10 11">
    <name type="scientific">Hathewaya limosa</name>
    <name type="common">Clostridium limosum</name>
    <dbReference type="NCBI Taxonomy" id="1536"/>
    <lineage>
        <taxon>Bacteria</taxon>
        <taxon>Bacillati</taxon>
        <taxon>Bacillota</taxon>
        <taxon>Clostridia</taxon>
        <taxon>Eubacteriales</taxon>
        <taxon>Clostridiaceae</taxon>
        <taxon>Hathewaya</taxon>
    </lineage>
</organism>
<dbReference type="SUPFAM" id="SSF90123">
    <property type="entry name" value="ABC transporter transmembrane region"/>
    <property type="match status" value="1"/>
</dbReference>
<dbReference type="CDD" id="cd07346">
    <property type="entry name" value="ABC_6TM_exporters"/>
    <property type="match status" value="1"/>
</dbReference>
<dbReference type="Pfam" id="PF00005">
    <property type="entry name" value="ABC_tran"/>
    <property type="match status" value="1"/>
</dbReference>
<evidence type="ECO:0000256" key="4">
    <source>
        <dbReference type="ARBA" id="ARBA00022840"/>
    </source>
</evidence>
<dbReference type="Pfam" id="PF00664">
    <property type="entry name" value="ABC_membrane"/>
    <property type="match status" value="1"/>
</dbReference>
<keyword evidence="2 7" id="KW-0812">Transmembrane</keyword>
<dbReference type="InterPro" id="IPR039421">
    <property type="entry name" value="Type_1_exporter"/>
</dbReference>
<keyword evidence="6 7" id="KW-0472">Membrane</keyword>
<evidence type="ECO:0000313" key="11">
    <source>
        <dbReference type="Proteomes" id="UP001224418"/>
    </source>
</evidence>
<keyword evidence="5 7" id="KW-1133">Transmembrane helix</keyword>
<dbReference type="Gene3D" id="3.40.50.300">
    <property type="entry name" value="P-loop containing nucleotide triphosphate hydrolases"/>
    <property type="match status" value="1"/>
</dbReference>